<name>A0ABP6LQN0_9ACTN</name>
<gene>
    <name evidence="1" type="ORF">GCM10010448_40930</name>
</gene>
<dbReference type="EMBL" id="BAAAUF010000038">
    <property type="protein sequence ID" value="GAA3053500.1"/>
    <property type="molecule type" value="Genomic_DNA"/>
</dbReference>
<evidence type="ECO:0000313" key="2">
    <source>
        <dbReference type="Proteomes" id="UP001501532"/>
    </source>
</evidence>
<dbReference type="RefSeq" id="WP_234518301.1">
    <property type="nucleotide sequence ID" value="NZ_BAAAUF010000038.1"/>
</dbReference>
<comment type="caution">
    <text evidence="1">The sequence shown here is derived from an EMBL/GenBank/DDBJ whole genome shotgun (WGS) entry which is preliminary data.</text>
</comment>
<protein>
    <recommendedName>
        <fullName evidence="3">CYTH domain-containing protein</fullName>
    </recommendedName>
</protein>
<dbReference type="Proteomes" id="UP001501532">
    <property type="component" value="Unassembled WGS sequence"/>
</dbReference>
<evidence type="ECO:0008006" key="3">
    <source>
        <dbReference type="Google" id="ProtNLM"/>
    </source>
</evidence>
<sequence length="260" mass="27886">MPTASAGAGPRLDSIEIKVTFSDAGAAAAIGTLAPDHGGARRRVYFCEALARSRVPGELPLWNAGVILRLRDGGGRGGDVTARLRPCRRSRIGERWLDFRAQGPDSFGLTGDWSGEHRTLSASFTTDCGSDAVEAVASGAQPPSWALSERQRAFLADCADVPLGCEPLNVLGPVHSVRWDGVRLDHHEVTVESWTLDGPRPLRWLEVSERVPPEGAEVVQASLGALLRRQGLDPDPGEGPKTRRVLEALSLGARPARRIL</sequence>
<reference evidence="2" key="1">
    <citation type="journal article" date="2019" name="Int. J. Syst. Evol. Microbiol.">
        <title>The Global Catalogue of Microorganisms (GCM) 10K type strain sequencing project: providing services to taxonomists for standard genome sequencing and annotation.</title>
        <authorList>
            <consortium name="The Broad Institute Genomics Platform"/>
            <consortium name="The Broad Institute Genome Sequencing Center for Infectious Disease"/>
            <person name="Wu L."/>
            <person name="Ma J."/>
        </authorList>
    </citation>
    <scope>NUCLEOTIDE SEQUENCE [LARGE SCALE GENOMIC DNA]</scope>
    <source>
        <strain evidence="2">JCM 9091</strain>
    </source>
</reference>
<evidence type="ECO:0000313" key="1">
    <source>
        <dbReference type="EMBL" id="GAA3053500.1"/>
    </source>
</evidence>
<proteinExistence type="predicted"/>
<organism evidence="1 2">
    <name type="scientific">Streptomyces glomeratus</name>
    <dbReference type="NCBI Taxonomy" id="284452"/>
    <lineage>
        <taxon>Bacteria</taxon>
        <taxon>Bacillati</taxon>
        <taxon>Actinomycetota</taxon>
        <taxon>Actinomycetes</taxon>
        <taxon>Kitasatosporales</taxon>
        <taxon>Streptomycetaceae</taxon>
        <taxon>Streptomyces</taxon>
    </lineage>
</organism>
<accession>A0ABP6LQN0</accession>
<keyword evidence="2" id="KW-1185">Reference proteome</keyword>